<proteinExistence type="predicted"/>
<dbReference type="OrthoDB" id="4140097at2759"/>
<sequence length="551" mass="62674">MADYVGSSQTPLQWVNHDAKNMKAAPNRGQVFKHIQSSYRKWKRLEDNKSLAASVKPPGSMQGVVGASDRPPIRGNETHRTALPSRSSSKKNKTTNCSYLPSSCGAVIRRSPSPVTILQRGSSDPFDVLAVEITPQVNSMLSFYRDTILRALCQVDSTTGLGGDIADRTWQSQVESLKDPGHSYALVASASAIASRTAATPHYLNYAAACRLKSIHYLKIKMSEPDSFLNLASMEHVNSACEAEIYAGNMAGARAHMQWLSRLCMRYLEREPLDRMMLVHLANDFYHDVQISMITMQRTSFDVHNWMPKAIAEAVELASRCLPKFMHDVPDTFNAVIDDNLRRSLLDRRKAGKLWLEENNEPVLQPELVYFHALMTGGVHFGRLLDRYLTYKAMAVSPEHPLTQIYLHQHLLLGVLYWMYLCGREVYLGDHLLFDGTGLLLRQLRDSLESADLELKPEERTTEYSETRLYALYTGAFSEQRQRSRRPETTPQSYCWFTDQFARYVSTMGLRTWSEVEAIVETFLYYRILEPRGETWFEKAMSVSLGDQNLK</sequence>
<dbReference type="Proteomes" id="UP000027920">
    <property type="component" value="Unassembled WGS sequence"/>
</dbReference>
<dbReference type="HOGENOM" id="CLU_025452_0_0_1"/>
<comment type="caution">
    <text evidence="2">The sequence shown here is derived from an EMBL/GenBank/DDBJ whole genome shotgun (WGS) entry which is preliminary data.</text>
</comment>
<evidence type="ECO:0000313" key="3">
    <source>
        <dbReference type="Proteomes" id="UP000027920"/>
    </source>
</evidence>
<protein>
    <submittedName>
        <fullName evidence="2">Uncharacterized protein</fullName>
    </submittedName>
</protein>
<dbReference type="VEuPathDB" id="FungiDB:A1O9_08527"/>
<dbReference type="RefSeq" id="XP_013258366.1">
    <property type="nucleotide sequence ID" value="XM_013402912.1"/>
</dbReference>
<dbReference type="GeneID" id="25283439"/>
<dbReference type="EMBL" id="AMGV01000007">
    <property type="protein sequence ID" value="KEF55776.1"/>
    <property type="molecule type" value="Genomic_DNA"/>
</dbReference>
<feature type="region of interest" description="Disordered" evidence="1">
    <location>
        <begin position="51"/>
        <end position="96"/>
    </location>
</feature>
<dbReference type="AlphaFoldDB" id="A0A072P7J3"/>
<name>A0A072P7J3_9EURO</name>
<accession>A0A072P7J3</accession>
<dbReference type="PANTHER" id="PTHR37540:SF5">
    <property type="entry name" value="TRANSCRIPTION FACTOR DOMAIN-CONTAINING PROTEIN"/>
    <property type="match status" value="1"/>
</dbReference>
<dbReference type="PANTHER" id="PTHR37540">
    <property type="entry name" value="TRANSCRIPTION FACTOR (ACR-2), PUTATIVE-RELATED-RELATED"/>
    <property type="match status" value="1"/>
</dbReference>
<evidence type="ECO:0000256" key="1">
    <source>
        <dbReference type="SAM" id="MobiDB-lite"/>
    </source>
</evidence>
<evidence type="ECO:0000313" key="2">
    <source>
        <dbReference type="EMBL" id="KEF55776.1"/>
    </source>
</evidence>
<keyword evidence="3" id="KW-1185">Reference proteome</keyword>
<reference evidence="2 3" key="1">
    <citation type="submission" date="2013-03" db="EMBL/GenBank/DDBJ databases">
        <title>The Genome Sequence of Exophiala aquamarina CBS 119918.</title>
        <authorList>
            <consortium name="The Broad Institute Genomics Platform"/>
            <person name="Cuomo C."/>
            <person name="de Hoog S."/>
            <person name="Gorbushina A."/>
            <person name="Walker B."/>
            <person name="Young S.K."/>
            <person name="Zeng Q."/>
            <person name="Gargeya S."/>
            <person name="Fitzgerald M."/>
            <person name="Haas B."/>
            <person name="Abouelleil A."/>
            <person name="Allen A.W."/>
            <person name="Alvarado L."/>
            <person name="Arachchi H.M."/>
            <person name="Berlin A.M."/>
            <person name="Chapman S.B."/>
            <person name="Gainer-Dewar J."/>
            <person name="Goldberg J."/>
            <person name="Griggs A."/>
            <person name="Gujja S."/>
            <person name="Hansen M."/>
            <person name="Howarth C."/>
            <person name="Imamovic A."/>
            <person name="Ireland A."/>
            <person name="Larimer J."/>
            <person name="McCowan C."/>
            <person name="Murphy C."/>
            <person name="Pearson M."/>
            <person name="Poon T.W."/>
            <person name="Priest M."/>
            <person name="Roberts A."/>
            <person name="Saif S."/>
            <person name="Shea T."/>
            <person name="Sisk P."/>
            <person name="Sykes S."/>
            <person name="Wortman J."/>
            <person name="Nusbaum C."/>
            <person name="Birren B."/>
        </authorList>
    </citation>
    <scope>NUCLEOTIDE SEQUENCE [LARGE SCALE GENOMIC DNA]</scope>
    <source>
        <strain evidence="2 3">CBS 119918</strain>
    </source>
</reference>
<gene>
    <name evidence="2" type="ORF">A1O9_08527</name>
</gene>
<organism evidence="2 3">
    <name type="scientific">Exophiala aquamarina CBS 119918</name>
    <dbReference type="NCBI Taxonomy" id="1182545"/>
    <lineage>
        <taxon>Eukaryota</taxon>
        <taxon>Fungi</taxon>
        <taxon>Dikarya</taxon>
        <taxon>Ascomycota</taxon>
        <taxon>Pezizomycotina</taxon>
        <taxon>Eurotiomycetes</taxon>
        <taxon>Chaetothyriomycetidae</taxon>
        <taxon>Chaetothyriales</taxon>
        <taxon>Herpotrichiellaceae</taxon>
        <taxon>Exophiala</taxon>
    </lineage>
</organism>